<gene>
    <name evidence="1" type="ORF">ACFSTE_13340</name>
</gene>
<keyword evidence="2" id="KW-1185">Reference proteome</keyword>
<name>A0ABW5N875_9FLAO</name>
<proteinExistence type="predicted"/>
<dbReference type="EMBL" id="JBHULX010000024">
    <property type="protein sequence ID" value="MFD2591815.1"/>
    <property type="molecule type" value="Genomic_DNA"/>
</dbReference>
<accession>A0ABW5N875</accession>
<dbReference type="Proteomes" id="UP001597459">
    <property type="component" value="Unassembled WGS sequence"/>
</dbReference>
<comment type="caution">
    <text evidence="1">The sequence shown here is derived from an EMBL/GenBank/DDBJ whole genome shotgun (WGS) entry which is preliminary data.</text>
</comment>
<reference evidence="2" key="1">
    <citation type="journal article" date="2019" name="Int. J. Syst. Evol. Microbiol.">
        <title>The Global Catalogue of Microorganisms (GCM) 10K type strain sequencing project: providing services to taxonomists for standard genome sequencing and annotation.</title>
        <authorList>
            <consortium name="The Broad Institute Genomics Platform"/>
            <consortium name="The Broad Institute Genome Sequencing Center for Infectious Disease"/>
            <person name="Wu L."/>
            <person name="Ma J."/>
        </authorList>
    </citation>
    <scope>NUCLEOTIDE SEQUENCE [LARGE SCALE GENOMIC DNA]</scope>
    <source>
        <strain evidence="2">KCTC 42423</strain>
    </source>
</reference>
<evidence type="ECO:0000313" key="2">
    <source>
        <dbReference type="Proteomes" id="UP001597459"/>
    </source>
</evidence>
<protein>
    <submittedName>
        <fullName evidence="1">Uncharacterized protein</fullName>
    </submittedName>
</protein>
<evidence type="ECO:0000313" key="1">
    <source>
        <dbReference type="EMBL" id="MFD2591815.1"/>
    </source>
</evidence>
<sequence>MIARFENVNSLKFSLNGVHYYKVFLSVYIDDRHINVVNVYDSKFVLLNATSVDRIEVNGTIYQDSKELIKVLSSVLYTKDTGGVAETITTLIKNENQATYTSEDGTKTVIPLGGETIDLVSKNTNIKDKAVQSGTLHDRFRDVYRNSGAWVKSSFSSVPNQTTPLTEINPTTNYYYLDTTDNGTRYRYLLIKNEWYASSNDVSFLLRESAGSYFKIVLTQYFGNDKDVYDRTLLNCIIKNDPEELISGYKAFPIHNSGAITINSGVLDAWVSQSIQSGKEVIPMSNVHNLYQYLSDMENRLLAKQNILKLSNSPVRSKTLHDRFTKAFKLIGEYANKEYHYSAANQVSFSPESPYGLWHKDATEIYFFVENAPSVPKLMPDSPNLLVKINAFIDFENENDPFATQLLEVIVSSSPISLVEGYTAYRVTYNKMIVGGDAKKKAHITASISGTITV</sequence>
<organism evidence="1 2">
    <name type="scientific">Aquimarina hainanensis</name>
    <dbReference type="NCBI Taxonomy" id="1578017"/>
    <lineage>
        <taxon>Bacteria</taxon>
        <taxon>Pseudomonadati</taxon>
        <taxon>Bacteroidota</taxon>
        <taxon>Flavobacteriia</taxon>
        <taxon>Flavobacteriales</taxon>
        <taxon>Flavobacteriaceae</taxon>
        <taxon>Aquimarina</taxon>
    </lineage>
</organism>
<dbReference type="RefSeq" id="WP_378255973.1">
    <property type="nucleotide sequence ID" value="NZ_JBHSJV010000001.1"/>
</dbReference>